<dbReference type="HOGENOM" id="CLU_3038076_0_0_1"/>
<evidence type="ECO:0000313" key="1">
    <source>
        <dbReference type="EMBL" id="KIN99949.1"/>
    </source>
</evidence>
<proteinExistence type="predicted"/>
<keyword evidence="2" id="KW-1185">Reference proteome</keyword>
<protein>
    <submittedName>
        <fullName evidence="1">Uncharacterized protein</fullName>
    </submittedName>
</protein>
<organism evidence="1 2">
    <name type="scientific">Pisolithus tinctorius Marx 270</name>
    <dbReference type="NCBI Taxonomy" id="870435"/>
    <lineage>
        <taxon>Eukaryota</taxon>
        <taxon>Fungi</taxon>
        <taxon>Dikarya</taxon>
        <taxon>Basidiomycota</taxon>
        <taxon>Agaricomycotina</taxon>
        <taxon>Agaricomycetes</taxon>
        <taxon>Agaricomycetidae</taxon>
        <taxon>Boletales</taxon>
        <taxon>Sclerodermatineae</taxon>
        <taxon>Pisolithaceae</taxon>
        <taxon>Pisolithus</taxon>
    </lineage>
</organism>
<dbReference type="AlphaFoldDB" id="A0A0C3NFZ9"/>
<reference evidence="1 2" key="1">
    <citation type="submission" date="2014-04" db="EMBL/GenBank/DDBJ databases">
        <authorList>
            <consortium name="DOE Joint Genome Institute"/>
            <person name="Kuo A."/>
            <person name="Kohler A."/>
            <person name="Costa M.D."/>
            <person name="Nagy L.G."/>
            <person name="Floudas D."/>
            <person name="Copeland A."/>
            <person name="Barry K.W."/>
            <person name="Cichocki N."/>
            <person name="Veneault-Fourrey C."/>
            <person name="LaButti K."/>
            <person name="Lindquist E.A."/>
            <person name="Lipzen A."/>
            <person name="Lundell T."/>
            <person name="Morin E."/>
            <person name="Murat C."/>
            <person name="Sun H."/>
            <person name="Tunlid A."/>
            <person name="Henrissat B."/>
            <person name="Grigoriev I.V."/>
            <person name="Hibbett D.S."/>
            <person name="Martin F."/>
            <person name="Nordberg H.P."/>
            <person name="Cantor M.N."/>
            <person name="Hua S.X."/>
        </authorList>
    </citation>
    <scope>NUCLEOTIDE SEQUENCE [LARGE SCALE GENOMIC DNA]</scope>
    <source>
        <strain evidence="1 2">Marx 270</strain>
    </source>
</reference>
<dbReference type="Proteomes" id="UP000054217">
    <property type="component" value="Unassembled WGS sequence"/>
</dbReference>
<dbReference type="InParanoid" id="A0A0C3NFZ9"/>
<gene>
    <name evidence="1" type="ORF">M404DRAFT_1004269</name>
</gene>
<dbReference type="EMBL" id="KN832000">
    <property type="protein sequence ID" value="KIN99949.1"/>
    <property type="molecule type" value="Genomic_DNA"/>
</dbReference>
<reference evidence="2" key="2">
    <citation type="submission" date="2015-01" db="EMBL/GenBank/DDBJ databases">
        <title>Evolutionary Origins and Diversification of the Mycorrhizal Mutualists.</title>
        <authorList>
            <consortium name="DOE Joint Genome Institute"/>
            <consortium name="Mycorrhizal Genomics Consortium"/>
            <person name="Kohler A."/>
            <person name="Kuo A."/>
            <person name="Nagy L.G."/>
            <person name="Floudas D."/>
            <person name="Copeland A."/>
            <person name="Barry K.W."/>
            <person name="Cichocki N."/>
            <person name="Veneault-Fourrey C."/>
            <person name="LaButti K."/>
            <person name="Lindquist E.A."/>
            <person name="Lipzen A."/>
            <person name="Lundell T."/>
            <person name="Morin E."/>
            <person name="Murat C."/>
            <person name="Riley R."/>
            <person name="Ohm R."/>
            <person name="Sun H."/>
            <person name="Tunlid A."/>
            <person name="Henrissat B."/>
            <person name="Grigoriev I.V."/>
            <person name="Hibbett D.S."/>
            <person name="Martin F."/>
        </authorList>
    </citation>
    <scope>NUCLEOTIDE SEQUENCE [LARGE SCALE GENOMIC DNA]</scope>
    <source>
        <strain evidence="2">Marx 270</strain>
    </source>
</reference>
<evidence type="ECO:0000313" key="2">
    <source>
        <dbReference type="Proteomes" id="UP000054217"/>
    </source>
</evidence>
<name>A0A0C3NFZ9_PISTI</name>
<feature type="non-terminal residue" evidence="1">
    <location>
        <position position="1"/>
    </location>
</feature>
<accession>A0A0C3NFZ9</accession>
<sequence length="55" mass="6063">IKAALTSATLSATVTPYWFIQTLGHSKKRNPTHLEIIWEVASLGLVRDASRALTK</sequence>